<name>A0ABW4BBX5_9LACO</name>
<evidence type="ECO:0000313" key="3">
    <source>
        <dbReference type="Proteomes" id="UP001597249"/>
    </source>
</evidence>
<proteinExistence type="predicted"/>
<evidence type="ECO:0000256" key="1">
    <source>
        <dbReference type="SAM" id="Phobius"/>
    </source>
</evidence>
<accession>A0ABW4BBX5</accession>
<dbReference type="RefSeq" id="WP_164510749.1">
    <property type="nucleotide sequence ID" value="NZ_JBHTMO010000033.1"/>
</dbReference>
<keyword evidence="1" id="KW-1133">Transmembrane helix</keyword>
<protein>
    <submittedName>
        <fullName evidence="2">Uncharacterized protein</fullName>
    </submittedName>
</protein>
<gene>
    <name evidence="2" type="ORF">ACFQ3L_09705</name>
</gene>
<keyword evidence="1" id="KW-0812">Transmembrane</keyword>
<reference evidence="3" key="1">
    <citation type="journal article" date="2019" name="Int. J. Syst. Evol. Microbiol.">
        <title>The Global Catalogue of Microorganisms (GCM) 10K type strain sequencing project: providing services to taxonomists for standard genome sequencing and annotation.</title>
        <authorList>
            <consortium name="The Broad Institute Genomics Platform"/>
            <consortium name="The Broad Institute Genome Sequencing Center for Infectious Disease"/>
            <person name="Wu L."/>
            <person name="Ma J."/>
        </authorList>
    </citation>
    <scope>NUCLEOTIDE SEQUENCE [LARGE SCALE GENOMIC DNA]</scope>
    <source>
        <strain evidence="3">CCM 8911</strain>
    </source>
</reference>
<feature type="transmembrane region" description="Helical" evidence="1">
    <location>
        <begin position="33"/>
        <end position="53"/>
    </location>
</feature>
<sequence>MSLTASALLALVALIALTGLTSWLITTRALRRILFATAAVLGLLLLAVLIKILI</sequence>
<organism evidence="2 3">
    <name type="scientific">Lacticaseibacillus jixianensis</name>
    <dbReference type="NCBI Taxonomy" id="2486012"/>
    <lineage>
        <taxon>Bacteria</taxon>
        <taxon>Bacillati</taxon>
        <taxon>Bacillota</taxon>
        <taxon>Bacilli</taxon>
        <taxon>Lactobacillales</taxon>
        <taxon>Lactobacillaceae</taxon>
        <taxon>Lacticaseibacillus</taxon>
    </lineage>
</organism>
<keyword evidence="3" id="KW-1185">Reference proteome</keyword>
<dbReference type="EMBL" id="JBHTMO010000033">
    <property type="protein sequence ID" value="MFD1393838.1"/>
    <property type="molecule type" value="Genomic_DNA"/>
</dbReference>
<keyword evidence="1" id="KW-0472">Membrane</keyword>
<dbReference type="Proteomes" id="UP001597249">
    <property type="component" value="Unassembled WGS sequence"/>
</dbReference>
<evidence type="ECO:0000313" key="2">
    <source>
        <dbReference type="EMBL" id="MFD1393838.1"/>
    </source>
</evidence>
<feature type="transmembrane region" description="Helical" evidence="1">
    <location>
        <begin position="6"/>
        <end position="26"/>
    </location>
</feature>
<comment type="caution">
    <text evidence="2">The sequence shown here is derived from an EMBL/GenBank/DDBJ whole genome shotgun (WGS) entry which is preliminary data.</text>
</comment>